<sequence length="119" mass="13182">MISDRFADNPDPASYADDPAVGLYAVESDRDALRSSESLFTRLARVAGAYELHTLPTLVGPDTIQLNRARCESLLEEIAFVAERLHDPLAAQVAQALTGYLTRRTWNPLWNGFVTFEGN</sequence>
<comment type="caution">
    <text evidence="1">The sequence shown here is derived from an EMBL/GenBank/DDBJ whole genome shotgun (WGS) entry which is preliminary data.</text>
</comment>
<organism evidence="1 2">
    <name type="scientific">Nocardioides dubius</name>
    <dbReference type="NCBI Taxonomy" id="317019"/>
    <lineage>
        <taxon>Bacteria</taxon>
        <taxon>Bacillati</taxon>
        <taxon>Actinomycetota</taxon>
        <taxon>Actinomycetes</taxon>
        <taxon>Propionibacteriales</taxon>
        <taxon>Nocardioidaceae</taxon>
        <taxon>Nocardioides</taxon>
    </lineage>
</organism>
<dbReference type="Proteomes" id="UP001501581">
    <property type="component" value="Unassembled WGS sequence"/>
</dbReference>
<protein>
    <submittedName>
        <fullName evidence="1">Uncharacterized protein</fullName>
    </submittedName>
</protein>
<name>A0ABN1U3W6_9ACTN</name>
<gene>
    <name evidence="1" type="ORF">GCM10009668_43020</name>
</gene>
<evidence type="ECO:0000313" key="1">
    <source>
        <dbReference type="EMBL" id="GAA1115723.1"/>
    </source>
</evidence>
<accession>A0ABN1U3W6</accession>
<proteinExistence type="predicted"/>
<dbReference type="EMBL" id="BAAALG010000025">
    <property type="protein sequence ID" value="GAA1115723.1"/>
    <property type="molecule type" value="Genomic_DNA"/>
</dbReference>
<evidence type="ECO:0000313" key="2">
    <source>
        <dbReference type="Proteomes" id="UP001501581"/>
    </source>
</evidence>
<reference evidence="1 2" key="1">
    <citation type="journal article" date="2019" name="Int. J. Syst. Evol. Microbiol.">
        <title>The Global Catalogue of Microorganisms (GCM) 10K type strain sequencing project: providing services to taxonomists for standard genome sequencing and annotation.</title>
        <authorList>
            <consortium name="The Broad Institute Genomics Platform"/>
            <consortium name="The Broad Institute Genome Sequencing Center for Infectious Disease"/>
            <person name="Wu L."/>
            <person name="Ma J."/>
        </authorList>
    </citation>
    <scope>NUCLEOTIDE SEQUENCE [LARGE SCALE GENOMIC DNA]</scope>
    <source>
        <strain evidence="1 2">JCM 13008</strain>
    </source>
</reference>
<keyword evidence="2" id="KW-1185">Reference proteome</keyword>